<evidence type="ECO:0000259" key="7">
    <source>
        <dbReference type="PROSITE" id="PS51387"/>
    </source>
</evidence>
<dbReference type="Gene3D" id="3.30.43.10">
    <property type="entry name" value="Uridine Diphospho-n-acetylenolpyruvylglucosamine Reductase, domain 2"/>
    <property type="match status" value="1"/>
</dbReference>
<dbReference type="GO" id="GO:0016491">
    <property type="term" value="F:oxidoreductase activity"/>
    <property type="evidence" value="ECO:0007669"/>
    <property type="project" value="UniProtKB-KW"/>
</dbReference>
<keyword evidence="9" id="KW-1185">Reference proteome</keyword>
<dbReference type="InterPro" id="IPR006094">
    <property type="entry name" value="Oxid_FAD_bind_N"/>
</dbReference>
<proteinExistence type="inferred from homology"/>
<comment type="cofactor">
    <cofactor evidence="1">
        <name>FAD</name>
        <dbReference type="ChEBI" id="CHEBI:57692"/>
    </cofactor>
</comment>
<dbReference type="PANTHER" id="PTHR42973">
    <property type="entry name" value="BINDING OXIDOREDUCTASE, PUTATIVE (AFU_ORTHOLOGUE AFUA_1G17690)-RELATED"/>
    <property type="match status" value="1"/>
</dbReference>
<gene>
    <name evidence="8" type="ORF">FH972_024518</name>
</gene>
<dbReference type="Proteomes" id="UP000327013">
    <property type="component" value="Unassembled WGS sequence"/>
</dbReference>
<feature type="signal peptide" evidence="6">
    <location>
        <begin position="1"/>
        <end position="18"/>
    </location>
</feature>
<evidence type="ECO:0000313" key="9">
    <source>
        <dbReference type="Proteomes" id="UP000327013"/>
    </source>
</evidence>
<evidence type="ECO:0000256" key="2">
    <source>
        <dbReference type="ARBA" id="ARBA00005466"/>
    </source>
</evidence>
<dbReference type="PANTHER" id="PTHR42973:SF15">
    <property type="entry name" value="FAD-BINDING PCMH-TYPE DOMAIN-CONTAINING PROTEIN"/>
    <property type="match status" value="1"/>
</dbReference>
<keyword evidence="4" id="KW-0274">FAD</keyword>
<dbReference type="EMBL" id="VIBQ01000017">
    <property type="protein sequence ID" value="KAB8360784.1"/>
    <property type="molecule type" value="Genomic_DNA"/>
</dbReference>
<dbReference type="InterPro" id="IPR016166">
    <property type="entry name" value="FAD-bd_PCMH"/>
</dbReference>
<feature type="chain" id="PRO_5024364345" description="FAD-binding PCMH-type domain-containing protein" evidence="6">
    <location>
        <begin position="19"/>
        <end position="404"/>
    </location>
</feature>
<comment type="similarity">
    <text evidence="2">Belongs to the oxygen-dependent FAD-linked oxidoreductase family.</text>
</comment>
<accession>A0A5N6L0S4</accession>
<dbReference type="PROSITE" id="PS51257">
    <property type="entry name" value="PROKAR_LIPOPROTEIN"/>
    <property type="match status" value="1"/>
</dbReference>
<dbReference type="SUPFAM" id="SSF56176">
    <property type="entry name" value="FAD-binding/transporter-associated domain-like"/>
    <property type="match status" value="1"/>
</dbReference>
<dbReference type="InterPro" id="IPR016169">
    <property type="entry name" value="FAD-bd_PCMH_sub2"/>
</dbReference>
<comment type="caution">
    <text evidence="8">The sequence shown here is derived from an EMBL/GenBank/DDBJ whole genome shotgun (WGS) entry which is preliminary data.</text>
</comment>
<evidence type="ECO:0000256" key="4">
    <source>
        <dbReference type="ARBA" id="ARBA00022827"/>
    </source>
</evidence>
<evidence type="ECO:0000313" key="8">
    <source>
        <dbReference type="EMBL" id="KAB8360784.1"/>
    </source>
</evidence>
<dbReference type="Gene3D" id="3.30.465.10">
    <property type="match status" value="1"/>
</dbReference>
<organism evidence="8 9">
    <name type="scientific">Carpinus fangiana</name>
    <dbReference type="NCBI Taxonomy" id="176857"/>
    <lineage>
        <taxon>Eukaryota</taxon>
        <taxon>Viridiplantae</taxon>
        <taxon>Streptophyta</taxon>
        <taxon>Embryophyta</taxon>
        <taxon>Tracheophyta</taxon>
        <taxon>Spermatophyta</taxon>
        <taxon>Magnoliopsida</taxon>
        <taxon>eudicotyledons</taxon>
        <taxon>Gunneridae</taxon>
        <taxon>Pentapetalae</taxon>
        <taxon>rosids</taxon>
        <taxon>fabids</taxon>
        <taxon>Fagales</taxon>
        <taxon>Betulaceae</taxon>
        <taxon>Carpinus</taxon>
    </lineage>
</organism>
<name>A0A5N6L0S4_9ROSI</name>
<dbReference type="AlphaFoldDB" id="A0A5N6L0S4"/>
<evidence type="ECO:0000256" key="6">
    <source>
        <dbReference type="SAM" id="SignalP"/>
    </source>
</evidence>
<feature type="domain" description="FAD-binding PCMH-type" evidence="7">
    <location>
        <begin position="50"/>
        <end position="223"/>
    </location>
</feature>
<evidence type="ECO:0000256" key="3">
    <source>
        <dbReference type="ARBA" id="ARBA00022630"/>
    </source>
</evidence>
<evidence type="ECO:0000256" key="1">
    <source>
        <dbReference type="ARBA" id="ARBA00001974"/>
    </source>
</evidence>
<dbReference type="InterPro" id="IPR016167">
    <property type="entry name" value="FAD-bd_PCMH_sub1"/>
</dbReference>
<sequence length="404" mass="41993">MRSYTVVAGLAYIAAATASGLTSCLDAASVTYSTPDSPHFQNQSSVYNVNAQFAPVVVALPSTPEHVSSALTCASSQNIKVQAKGGGHSFAGYGSGGKDGALIVDMEAFQDIIVNTDGTAKIGGGVRLGNLAVSLYKQGKRAMPHGSCSGVGIGGHATHGGYGYASRAWGLTLDTILAMDVVLANGTITTASAATNPDIFFALRGAAESFGIVTAFHTQTFPAPESVVNYSFAFESMFNGTDSAAATAALLHMQDFARNASVVDRSLGFGTYLDAGRWQTSGAYMGSLEHFNAVIKPEFLRGFPPPDTERVEVVSWTDSLAILAGEPLETPLPGYLYSEHDDFFAKSVTVPEAGADGTVGVSAEAATAYFDYIRQQSRQCACIGLLGVSAPGHVVGVSALRIRV</sequence>
<dbReference type="GO" id="GO:0071949">
    <property type="term" value="F:FAD binding"/>
    <property type="evidence" value="ECO:0007669"/>
    <property type="project" value="InterPro"/>
</dbReference>
<dbReference type="PROSITE" id="PS51387">
    <property type="entry name" value="FAD_PCMH"/>
    <property type="match status" value="1"/>
</dbReference>
<dbReference type="OrthoDB" id="407275at2759"/>
<dbReference type="InterPro" id="IPR036318">
    <property type="entry name" value="FAD-bd_PCMH-like_sf"/>
</dbReference>
<dbReference type="InterPro" id="IPR050416">
    <property type="entry name" value="FAD-linked_Oxidoreductase"/>
</dbReference>
<evidence type="ECO:0000256" key="5">
    <source>
        <dbReference type="ARBA" id="ARBA00023002"/>
    </source>
</evidence>
<protein>
    <recommendedName>
        <fullName evidence="7">FAD-binding PCMH-type domain-containing protein</fullName>
    </recommendedName>
</protein>
<dbReference type="Gene3D" id="3.40.462.20">
    <property type="match status" value="1"/>
</dbReference>
<keyword evidence="3" id="KW-0285">Flavoprotein</keyword>
<keyword evidence="6" id="KW-0732">Signal</keyword>
<keyword evidence="5" id="KW-0560">Oxidoreductase</keyword>
<dbReference type="Pfam" id="PF01565">
    <property type="entry name" value="FAD_binding_4"/>
    <property type="match status" value="1"/>
</dbReference>
<reference evidence="8 9" key="1">
    <citation type="submission" date="2019-06" db="EMBL/GenBank/DDBJ databases">
        <title>A chromosomal-level reference genome of Carpinus fangiana (Coryloideae, Betulaceae).</title>
        <authorList>
            <person name="Yang X."/>
            <person name="Wang Z."/>
            <person name="Zhang L."/>
            <person name="Hao G."/>
            <person name="Liu J."/>
            <person name="Yang Y."/>
        </authorList>
    </citation>
    <scope>NUCLEOTIDE SEQUENCE [LARGE SCALE GENOMIC DNA]</scope>
    <source>
        <strain evidence="8">Cfa_2016G</strain>
        <tissue evidence="8">Leaf</tissue>
    </source>
</reference>